<dbReference type="PROSITE" id="PS00330">
    <property type="entry name" value="HEMOLYSIN_CALCIUM"/>
    <property type="match status" value="1"/>
</dbReference>
<dbReference type="Pfam" id="PF20611">
    <property type="entry name" value="DUF6801"/>
    <property type="match status" value="1"/>
</dbReference>
<dbReference type="Gene3D" id="2.150.10.10">
    <property type="entry name" value="Serralysin-like metalloprotease, C-terminal"/>
    <property type="match status" value="3"/>
</dbReference>
<dbReference type="InterPro" id="IPR046542">
    <property type="entry name" value="DUF6801"/>
</dbReference>
<evidence type="ECO:0000313" key="6">
    <source>
        <dbReference type="Proteomes" id="UP000324351"/>
    </source>
</evidence>
<feature type="compositionally biased region" description="Low complexity" evidence="3">
    <location>
        <begin position="466"/>
        <end position="481"/>
    </location>
</feature>
<keyword evidence="2" id="KW-0964">Secreted</keyword>
<evidence type="ECO:0000256" key="3">
    <source>
        <dbReference type="SAM" id="MobiDB-lite"/>
    </source>
</evidence>
<comment type="subcellular location">
    <subcellularLocation>
        <location evidence="1">Secreted</location>
    </subcellularLocation>
</comment>
<dbReference type="InterPro" id="IPR001343">
    <property type="entry name" value="Hemolysn_Ca-bd"/>
</dbReference>
<evidence type="ECO:0000313" key="5">
    <source>
        <dbReference type="EMBL" id="KAA1426173.1"/>
    </source>
</evidence>
<dbReference type="GO" id="GO:0005509">
    <property type="term" value="F:calcium ion binding"/>
    <property type="evidence" value="ECO:0007669"/>
    <property type="project" value="InterPro"/>
</dbReference>
<dbReference type="SUPFAM" id="SSF51120">
    <property type="entry name" value="beta-Roll"/>
    <property type="match status" value="3"/>
</dbReference>
<organism evidence="5 6">
    <name type="scientific">Nocardioides antri</name>
    <dbReference type="NCBI Taxonomy" id="2607659"/>
    <lineage>
        <taxon>Bacteria</taxon>
        <taxon>Bacillati</taxon>
        <taxon>Actinomycetota</taxon>
        <taxon>Actinomycetes</taxon>
        <taxon>Propionibacteriales</taxon>
        <taxon>Nocardioidaceae</taxon>
        <taxon>Nocardioides</taxon>
    </lineage>
</organism>
<dbReference type="RefSeq" id="WP_149751249.1">
    <property type="nucleotide sequence ID" value="NZ_VUJW01000009.1"/>
</dbReference>
<dbReference type="InterPro" id="IPR018511">
    <property type="entry name" value="Hemolysin-typ_Ca-bd_CS"/>
</dbReference>
<dbReference type="GO" id="GO:0005576">
    <property type="term" value="C:extracellular region"/>
    <property type="evidence" value="ECO:0007669"/>
    <property type="project" value="UniProtKB-SubCell"/>
</dbReference>
<dbReference type="PANTHER" id="PTHR38340">
    <property type="entry name" value="S-LAYER PROTEIN"/>
    <property type="match status" value="1"/>
</dbReference>
<dbReference type="InterPro" id="IPR050557">
    <property type="entry name" value="RTX_toxin/Mannuronan_C5-epim"/>
</dbReference>
<sequence>MRSTQQARRGLAVIAAGALGTGLLVGSGVAPASAAATLTLDYTCTYPLINQQDLTVDIAVDLPAQAQVGVPTAPFDIEAISTVSATTTSGLALIGAKTIEGTAVSHVNVQAPQVDLPDVQVPVTIPPTPVPASGPFDIPATGQTPSLTFPEAGEGTIDIGNLDLRMIARNSSGEPIALPGGHPDGSFDAPCTVKPGQNQRLATFPIVGTPPPTCNGLTATITGSGTINGTAGADVIVGSTGTDTITGGGGNDTICAGAGNDTILQAAAPDGADRVDGQAGVDTISYAARTTPVVVTLTGTTANDGAAGEGDALLAVENATGGAGHDSLAGSAVPNLLVGGNGNDVVNGLGGNDTEQGGNGNDKFVQGAAANGADVLSGQGGIDTLNYGTRAAAVTVTLGASATGNDGAAGEGDNASLVENVTGGNGNDILTGNGSANAFLGGNGNDALRLRDNIAGNDSGNGGAGTDTATFDTGDTITNVP</sequence>
<accession>A0A5B1LZP6</accession>
<comment type="caution">
    <text evidence="5">The sequence shown here is derived from an EMBL/GenBank/DDBJ whole genome shotgun (WGS) entry which is preliminary data.</text>
</comment>
<protein>
    <submittedName>
        <fullName evidence="5">Calcium-binding protein</fullName>
    </submittedName>
</protein>
<dbReference type="InterPro" id="IPR006311">
    <property type="entry name" value="TAT_signal"/>
</dbReference>
<dbReference type="PANTHER" id="PTHR38340:SF1">
    <property type="entry name" value="S-LAYER PROTEIN"/>
    <property type="match status" value="1"/>
</dbReference>
<evidence type="ECO:0000256" key="2">
    <source>
        <dbReference type="ARBA" id="ARBA00022525"/>
    </source>
</evidence>
<dbReference type="Proteomes" id="UP000324351">
    <property type="component" value="Unassembled WGS sequence"/>
</dbReference>
<dbReference type="PRINTS" id="PR00313">
    <property type="entry name" value="CABNDNGRPT"/>
</dbReference>
<reference evidence="5 6" key="1">
    <citation type="submission" date="2019-09" db="EMBL/GenBank/DDBJ databases">
        <title>Nocardioides panacisoli sp. nov., isolated from the soil of a ginseng field.</title>
        <authorList>
            <person name="Cho C."/>
        </authorList>
    </citation>
    <scope>NUCLEOTIDE SEQUENCE [LARGE SCALE GENOMIC DNA]</scope>
    <source>
        <strain evidence="5 6">BN140041</strain>
    </source>
</reference>
<name>A0A5B1LZP6_9ACTN</name>
<evidence type="ECO:0000256" key="1">
    <source>
        <dbReference type="ARBA" id="ARBA00004613"/>
    </source>
</evidence>
<feature type="domain" description="DUF6801" evidence="4">
    <location>
        <begin position="41"/>
        <end position="202"/>
    </location>
</feature>
<dbReference type="EMBL" id="VUJW01000009">
    <property type="protein sequence ID" value="KAA1426173.1"/>
    <property type="molecule type" value="Genomic_DNA"/>
</dbReference>
<dbReference type="Pfam" id="PF00353">
    <property type="entry name" value="HemolysinCabind"/>
    <property type="match status" value="5"/>
</dbReference>
<keyword evidence="6" id="KW-1185">Reference proteome</keyword>
<reference evidence="5 6" key="2">
    <citation type="submission" date="2019-09" db="EMBL/GenBank/DDBJ databases">
        <authorList>
            <person name="Jin C."/>
        </authorList>
    </citation>
    <scope>NUCLEOTIDE SEQUENCE [LARGE SCALE GENOMIC DNA]</scope>
    <source>
        <strain evidence="5 6">BN140041</strain>
    </source>
</reference>
<evidence type="ECO:0000259" key="4">
    <source>
        <dbReference type="Pfam" id="PF20611"/>
    </source>
</evidence>
<gene>
    <name evidence="5" type="ORF">F0U47_14790</name>
</gene>
<feature type="region of interest" description="Disordered" evidence="3">
    <location>
        <begin position="457"/>
        <end position="481"/>
    </location>
</feature>
<dbReference type="PROSITE" id="PS51318">
    <property type="entry name" value="TAT"/>
    <property type="match status" value="1"/>
</dbReference>
<dbReference type="InterPro" id="IPR011049">
    <property type="entry name" value="Serralysin-like_metalloprot_C"/>
</dbReference>
<dbReference type="AlphaFoldDB" id="A0A5B1LZP6"/>
<proteinExistence type="predicted"/>